<feature type="region of interest" description="Disordered" evidence="1">
    <location>
        <begin position="251"/>
        <end position="279"/>
    </location>
</feature>
<reference evidence="2 3" key="1">
    <citation type="submission" date="2017-06" db="EMBL/GenBank/DDBJ databases">
        <title>Description of Rhodopirellula bahusiensis sp. nov.</title>
        <authorList>
            <person name="Kizina J."/>
            <person name="Harder J."/>
        </authorList>
    </citation>
    <scope>NUCLEOTIDE SEQUENCE [LARGE SCALE GENOMIC DNA]</scope>
    <source>
        <strain evidence="2 3">SWK21</strain>
    </source>
</reference>
<comment type="caution">
    <text evidence="2">The sequence shown here is derived from an EMBL/GenBank/DDBJ whole genome shotgun (WGS) entry which is preliminary data.</text>
</comment>
<dbReference type="Proteomes" id="UP000225740">
    <property type="component" value="Unassembled WGS sequence"/>
</dbReference>
<gene>
    <name evidence="2" type="ORF">CEE69_11945</name>
</gene>
<evidence type="ECO:0000256" key="1">
    <source>
        <dbReference type="SAM" id="MobiDB-lite"/>
    </source>
</evidence>
<name>A0A2G1W7X3_9BACT</name>
<sequence length="279" mass="31768">MAFRGDLCHKQTPHLLVKNQSVGAVMTSWKYRYVAASIDGFIEQLVRYVNTGHYFYVTGIIPDGKNPESIDAKLIERYGIDCKRWERSRRKQAGFASVHYLRYERQFILVATHGQHAFFESHSADQLRDCRRVGIQFGGYSVRRSACGRTGKWHTLVRIDKCTATALRAHLLELALRRRKDQLEDEFRSVCFQPYRPVREQLLTILRAVNRKRKAAGFAALDYKCIPVRRRITKPFGQELVVDDANNSLYSASTSESGSTTSGKIRPTSSASACKSVKA</sequence>
<keyword evidence="3" id="KW-1185">Reference proteome</keyword>
<dbReference type="EMBL" id="NIZW01000008">
    <property type="protein sequence ID" value="PHQ35123.1"/>
    <property type="molecule type" value="Genomic_DNA"/>
</dbReference>
<proteinExistence type="predicted"/>
<accession>A0A2G1W7X3</accession>
<evidence type="ECO:0000313" key="3">
    <source>
        <dbReference type="Proteomes" id="UP000225740"/>
    </source>
</evidence>
<evidence type="ECO:0000313" key="2">
    <source>
        <dbReference type="EMBL" id="PHQ35123.1"/>
    </source>
</evidence>
<protein>
    <submittedName>
        <fullName evidence="2">Uncharacterized protein</fullName>
    </submittedName>
</protein>
<dbReference type="AlphaFoldDB" id="A0A2G1W7X3"/>
<feature type="compositionally biased region" description="Low complexity" evidence="1">
    <location>
        <begin position="251"/>
        <end position="262"/>
    </location>
</feature>
<organism evidence="2 3">
    <name type="scientific">Rhodopirellula bahusiensis</name>
    <dbReference type="NCBI Taxonomy" id="2014065"/>
    <lineage>
        <taxon>Bacteria</taxon>
        <taxon>Pseudomonadati</taxon>
        <taxon>Planctomycetota</taxon>
        <taxon>Planctomycetia</taxon>
        <taxon>Pirellulales</taxon>
        <taxon>Pirellulaceae</taxon>
        <taxon>Rhodopirellula</taxon>
    </lineage>
</organism>